<dbReference type="KEGG" id="vg:18563024"/>
<organism evidence="1 2">
    <name type="scientific">Cronobacter phage CR9</name>
    <dbReference type="NCBI Taxonomy" id="1162290"/>
    <lineage>
        <taxon>Viruses</taxon>
        <taxon>Duplodnaviria</taxon>
        <taxon>Heunggongvirae</taxon>
        <taxon>Uroviricota</taxon>
        <taxon>Caudoviricetes</taxon>
        <taxon>Vequintavirinae</taxon>
        <taxon>Certrevirus</taxon>
        <taxon>Certrevirus CR9</taxon>
    </lineage>
</organism>
<dbReference type="Proteomes" id="UP000011829">
    <property type="component" value="Segment"/>
</dbReference>
<gene>
    <name evidence="1" type="ORF">CR9_182</name>
</gene>
<reference evidence="1 2" key="1">
    <citation type="submission" date="2012-02" db="EMBL/GenBank/DDBJ databases">
        <title>Complete Genome Sequence of Cronobacter sakazakii Bacteriophage CR9.</title>
        <authorList>
            <person name="Shin H."/>
            <person name="Lee J.-H."/>
            <person name="Kim Y."/>
            <person name="Ryu S."/>
        </authorList>
    </citation>
    <scope>NUCLEOTIDE SEQUENCE [LARGE SCALE GENOMIC DNA]</scope>
</reference>
<dbReference type="GeneID" id="18563024"/>
<dbReference type="RefSeq" id="YP_009015144.1">
    <property type="nucleotide sequence ID" value="NC_023717.1"/>
</dbReference>
<protein>
    <submittedName>
        <fullName evidence="1">Uncharacterized protein</fullName>
    </submittedName>
</protein>
<keyword evidence="2" id="KW-1185">Reference proteome</keyword>
<evidence type="ECO:0000313" key="1">
    <source>
        <dbReference type="EMBL" id="AFH21066.1"/>
    </source>
</evidence>
<dbReference type="EMBL" id="JQ691611">
    <property type="protein sequence ID" value="AFH21066.1"/>
    <property type="molecule type" value="Genomic_DNA"/>
</dbReference>
<proteinExistence type="predicted"/>
<name>M1F2D6_9CAUD</name>
<dbReference type="OrthoDB" id="38617at10239"/>
<evidence type="ECO:0000313" key="2">
    <source>
        <dbReference type="Proteomes" id="UP000011829"/>
    </source>
</evidence>
<accession>M1F2D6</accession>
<sequence>MSRLKDLWDQGVRVMRYPDGRRYELRLSRLGLVHEFPLGTPEELRAFEIERLKRRIEEDTIRLDELVRQCK</sequence>